<protein>
    <submittedName>
        <fullName evidence="3">WbnK-like family glycosyltransferase</fullName>
    </submittedName>
</protein>
<name>A0ABN6PHS9_9BURK</name>
<dbReference type="Proteomes" id="UP001057498">
    <property type="component" value="Chromosome"/>
</dbReference>
<evidence type="ECO:0000259" key="1">
    <source>
        <dbReference type="Pfam" id="PF00534"/>
    </source>
</evidence>
<evidence type="ECO:0000313" key="3">
    <source>
        <dbReference type="EMBL" id="BDI04559.1"/>
    </source>
</evidence>
<evidence type="ECO:0000259" key="2">
    <source>
        <dbReference type="Pfam" id="PF13439"/>
    </source>
</evidence>
<reference evidence="3" key="1">
    <citation type="submission" date="2022-04" db="EMBL/GenBank/DDBJ databases">
        <title>Whole genome sequence of Sphaerotilus sp. FB-5.</title>
        <authorList>
            <person name="Takeda M."/>
            <person name="Narihara S."/>
            <person name="Akimoto M."/>
            <person name="Akimoto R."/>
            <person name="Nishiyashiki S."/>
            <person name="Murakami T."/>
        </authorList>
    </citation>
    <scope>NUCLEOTIDE SEQUENCE</scope>
    <source>
        <strain evidence="3">FB-5</strain>
    </source>
</reference>
<keyword evidence="4" id="KW-1185">Reference proteome</keyword>
<accession>A0ABN6PHS9</accession>
<gene>
    <name evidence="3" type="ORF">CATMQ487_15290</name>
</gene>
<dbReference type="Gene3D" id="3.40.50.2000">
    <property type="entry name" value="Glycogen Phosphorylase B"/>
    <property type="match status" value="2"/>
</dbReference>
<proteinExistence type="predicted"/>
<dbReference type="Pfam" id="PF00534">
    <property type="entry name" value="Glycos_transf_1"/>
    <property type="match status" value="1"/>
</dbReference>
<sequence length="397" mass="43447">MTHLPEPVLAGAAAIRSPLRVLIVTDEMEVGGTQRQIVHLARGLHRRGHQVTVLFFRERSFLVDELEREGVACVQVPKRGRIDPGFVLRLGAEVRRLKPDVIHGFAFSGELWSAVAHLQQPGGARAPVLVSSVRGLYEWYRPWQWRLKRWVAGRSAHVVSNSREAALYACRQMGLPDHAIDVIYNGAEVPETAMLAHARPAMRAALGLAPEQVAVLFVGRLVALKNVPVLLRALRQLLDRGVEARVLLAGDGPERAAIEQVVQQLDLEAHVQLLGQRDDVPGLMAAADVVVLPSLREGLSNVVLEGMMSGRAVVASRVGGTPELIDDGVSGWLFESDDAHALADALHRLVTDESARHRLGEQARERAVARFGIPAMVQAYEELYGAAVRDRRSTGSH</sequence>
<dbReference type="RefSeq" id="WP_251972672.1">
    <property type="nucleotide sequence ID" value="NZ_AP025730.1"/>
</dbReference>
<dbReference type="PANTHER" id="PTHR45947:SF3">
    <property type="entry name" value="SULFOQUINOVOSYL TRANSFERASE SQD2"/>
    <property type="match status" value="1"/>
</dbReference>
<dbReference type="InterPro" id="IPR001296">
    <property type="entry name" value="Glyco_trans_1"/>
</dbReference>
<feature type="domain" description="Glycosyltransferase subfamily 4-like N-terminal" evidence="2">
    <location>
        <begin position="30"/>
        <end position="187"/>
    </location>
</feature>
<dbReference type="SUPFAM" id="SSF53756">
    <property type="entry name" value="UDP-Glycosyltransferase/glycogen phosphorylase"/>
    <property type="match status" value="1"/>
</dbReference>
<dbReference type="PANTHER" id="PTHR45947">
    <property type="entry name" value="SULFOQUINOVOSYL TRANSFERASE SQD2"/>
    <property type="match status" value="1"/>
</dbReference>
<dbReference type="InterPro" id="IPR050194">
    <property type="entry name" value="Glycosyltransferase_grp1"/>
</dbReference>
<dbReference type="InterPro" id="IPR028098">
    <property type="entry name" value="Glyco_trans_4-like_N"/>
</dbReference>
<dbReference type="Pfam" id="PF13439">
    <property type="entry name" value="Glyco_transf_4"/>
    <property type="match status" value="1"/>
</dbReference>
<organism evidence="3 4">
    <name type="scientific">Sphaerotilus microaerophilus</name>
    <dbReference type="NCBI Taxonomy" id="2914710"/>
    <lineage>
        <taxon>Bacteria</taxon>
        <taxon>Pseudomonadati</taxon>
        <taxon>Pseudomonadota</taxon>
        <taxon>Betaproteobacteria</taxon>
        <taxon>Burkholderiales</taxon>
        <taxon>Sphaerotilaceae</taxon>
        <taxon>Sphaerotilus</taxon>
    </lineage>
</organism>
<evidence type="ECO:0000313" key="4">
    <source>
        <dbReference type="Proteomes" id="UP001057498"/>
    </source>
</evidence>
<feature type="domain" description="Glycosyl transferase family 1" evidence="1">
    <location>
        <begin position="200"/>
        <end position="366"/>
    </location>
</feature>
<dbReference type="EMBL" id="AP025730">
    <property type="protein sequence ID" value="BDI04559.1"/>
    <property type="molecule type" value="Genomic_DNA"/>
</dbReference>